<dbReference type="EMBL" id="MU853768">
    <property type="protein sequence ID" value="KAK3943198.1"/>
    <property type="molecule type" value="Genomic_DNA"/>
</dbReference>
<proteinExistence type="inferred from homology"/>
<dbReference type="InterPro" id="IPR027417">
    <property type="entry name" value="P-loop_NTPase"/>
</dbReference>
<evidence type="ECO:0000256" key="1">
    <source>
        <dbReference type="ARBA" id="ARBA00022679"/>
    </source>
</evidence>
<keyword evidence="1 4" id="KW-0808">Transferase</keyword>
<name>A0AAN6NE83_9PEZI</name>
<dbReference type="AlphaFoldDB" id="A0AAN6NE83"/>
<dbReference type="GO" id="GO:0005524">
    <property type="term" value="F:ATP binding"/>
    <property type="evidence" value="ECO:0007669"/>
    <property type="project" value="InterPro"/>
</dbReference>
<sequence length="124" mass="14372">MYHPVCLSKSMEKRVPVPPMLAMELLIRELESKPTRDKPGILLDGFPRSVQQPDAFEQQITNVYSTIIMDCSEDNLLQRLTVRAKSSGREDDDPAKLRDRINKFSESDKPVWELLSARRTTYKY</sequence>
<dbReference type="GO" id="GO:0019205">
    <property type="term" value="F:nucleobase-containing compound kinase activity"/>
    <property type="evidence" value="ECO:0007669"/>
    <property type="project" value="InterPro"/>
</dbReference>
<reference evidence="6" key="1">
    <citation type="journal article" date="2023" name="Mol. Phylogenet. Evol.">
        <title>Genome-scale phylogeny and comparative genomics of the fungal order Sordariales.</title>
        <authorList>
            <person name="Hensen N."/>
            <person name="Bonometti L."/>
            <person name="Westerberg I."/>
            <person name="Brannstrom I.O."/>
            <person name="Guillou S."/>
            <person name="Cros-Aarteil S."/>
            <person name="Calhoun S."/>
            <person name="Haridas S."/>
            <person name="Kuo A."/>
            <person name="Mondo S."/>
            <person name="Pangilinan J."/>
            <person name="Riley R."/>
            <person name="LaButti K."/>
            <person name="Andreopoulos B."/>
            <person name="Lipzen A."/>
            <person name="Chen C."/>
            <person name="Yan M."/>
            <person name="Daum C."/>
            <person name="Ng V."/>
            <person name="Clum A."/>
            <person name="Steindorff A."/>
            <person name="Ohm R.A."/>
            <person name="Martin F."/>
            <person name="Silar P."/>
            <person name="Natvig D.O."/>
            <person name="Lalanne C."/>
            <person name="Gautier V."/>
            <person name="Ament-Velasquez S.L."/>
            <person name="Kruys A."/>
            <person name="Hutchinson M.I."/>
            <person name="Powell A.J."/>
            <person name="Barry K."/>
            <person name="Miller A.N."/>
            <person name="Grigoriev I.V."/>
            <person name="Debuchy R."/>
            <person name="Gladieux P."/>
            <person name="Hiltunen Thoren M."/>
            <person name="Johannesson H."/>
        </authorList>
    </citation>
    <scope>NUCLEOTIDE SEQUENCE [LARGE SCALE GENOMIC DNA]</scope>
    <source>
        <strain evidence="6">CBS 340.73</strain>
    </source>
</reference>
<evidence type="ECO:0000313" key="5">
    <source>
        <dbReference type="EMBL" id="KAK3943198.1"/>
    </source>
</evidence>
<protein>
    <recommendedName>
        <fullName evidence="7">Adenylate kinase</fullName>
    </recommendedName>
</protein>
<dbReference type="SUPFAM" id="SSF52540">
    <property type="entry name" value="P-loop containing nucleoside triphosphate hydrolases"/>
    <property type="match status" value="1"/>
</dbReference>
<accession>A0AAN6NE83</accession>
<evidence type="ECO:0000256" key="4">
    <source>
        <dbReference type="RuleBase" id="RU003330"/>
    </source>
</evidence>
<comment type="caution">
    <text evidence="5">The sequence shown here is derived from an EMBL/GenBank/DDBJ whole genome shotgun (WGS) entry which is preliminary data.</text>
</comment>
<dbReference type="InterPro" id="IPR000850">
    <property type="entry name" value="Adenylat/UMP-CMP_kin"/>
</dbReference>
<evidence type="ECO:0000313" key="6">
    <source>
        <dbReference type="Proteomes" id="UP001303473"/>
    </source>
</evidence>
<dbReference type="PRINTS" id="PR00094">
    <property type="entry name" value="ADENYLTKNASE"/>
</dbReference>
<dbReference type="Proteomes" id="UP001303473">
    <property type="component" value="Unassembled WGS sequence"/>
</dbReference>
<evidence type="ECO:0000256" key="3">
    <source>
        <dbReference type="ARBA" id="ARBA00022777"/>
    </source>
</evidence>
<organism evidence="5 6">
    <name type="scientific">Diplogelasinospora grovesii</name>
    <dbReference type="NCBI Taxonomy" id="303347"/>
    <lineage>
        <taxon>Eukaryota</taxon>
        <taxon>Fungi</taxon>
        <taxon>Dikarya</taxon>
        <taxon>Ascomycota</taxon>
        <taxon>Pezizomycotina</taxon>
        <taxon>Sordariomycetes</taxon>
        <taxon>Sordariomycetidae</taxon>
        <taxon>Sordariales</taxon>
        <taxon>Diplogelasinosporaceae</taxon>
        <taxon>Diplogelasinospora</taxon>
    </lineage>
</organism>
<gene>
    <name evidence="5" type="ORF">QBC46DRAFT_378504</name>
</gene>
<dbReference type="PANTHER" id="PTHR23359">
    <property type="entry name" value="NUCLEOTIDE KINASE"/>
    <property type="match status" value="1"/>
</dbReference>
<keyword evidence="6" id="KW-1185">Reference proteome</keyword>
<dbReference type="Pfam" id="PF00406">
    <property type="entry name" value="ADK"/>
    <property type="match status" value="1"/>
</dbReference>
<dbReference type="Gene3D" id="3.40.50.300">
    <property type="entry name" value="P-loop containing nucleotide triphosphate hydrolases"/>
    <property type="match status" value="1"/>
</dbReference>
<dbReference type="PROSITE" id="PS00113">
    <property type="entry name" value="ADENYLATE_KINASE"/>
    <property type="match status" value="1"/>
</dbReference>
<comment type="similarity">
    <text evidence="4">Belongs to the adenylate kinase family.</text>
</comment>
<evidence type="ECO:0000256" key="2">
    <source>
        <dbReference type="ARBA" id="ARBA00022741"/>
    </source>
</evidence>
<keyword evidence="2" id="KW-0547">Nucleotide-binding</keyword>
<dbReference type="InterPro" id="IPR033690">
    <property type="entry name" value="Adenylat_kinase_CS"/>
</dbReference>
<dbReference type="GO" id="GO:0006139">
    <property type="term" value="P:nucleobase-containing compound metabolic process"/>
    <property type="evidence" value="ECO:0007669"/>
    <property type="project" value="InterPro"/>
</dbReference>
<evidence type="ECO:0008006" key="7">
    <source>
        <dbReference type="Google" id="ProtNLM"/>
    </source>
</evidence>
<keyword evidence="3 4" id="KW-0418">Kinase</keyword>